<organism evidence="2 3">
    <name type="scientific">Mobilicoccus pelagius NBRC 104925</name>
    <dbReference type="NCBI Taxonomy" id="1089455"/>
    <lineage>
        <taxon>Bacteria</taxon>
        <taxon>Bacillati</taxon>
        <taxon>Actinomycetota</taxon>
        <taxon>Actinomycetes</taxon>
        <taxon>Micrococcales</taxon>
        <taxon>Dermatophilaceae</taxon>
        <taxon>Mobilicoccus</taxon>
    </lineage>
</organism>
<dbReference type="AlphaFoldDB" id="H5URV1"/>
<evidence type="ECO:0000313" key="3">
    <source>
        <dbReference type="Proteomes" id="UP000004367"/>
    </source>
</evidence>
<reference evidence="2 3" key="1">
    <citation type="submission" date="2012-02" db="EMBL/GenBank/DDBJ databases">
        <title>Whole genome shotgun sequence of Mobilicoccus pelagius NBRC 104925.</title>
        <authorList>
            <person name="Yoshida Y."/>
            <person name="Hosoyama A."/>
            <person name="Tsuchikane K."/>
            <person name="Katsumata H."/>
            <person name="Yamazaki S."/>
            <person name="Fujita N."/>
        </authorList>
    </citation>
    <scope>NUCLEOTIDE SEQUENCE [LARGE SCALE GENOMIC DNA]</scope>
    <source>
        <strain evidence="2 3">NBRC 104925</strain>
    </source>
</reference>
<protein>
    <submittedName>
        <fullName evidence="2">Uncharacterized protein</fullName>
    </submittedName>
</protein>
<comment type="caution">
    <text evidence="2">The sequence shown here is derived from an EMBL/GenBank/DDBJ whole genome shotgun (WGS) entry which is preliminary data.</text>
</comment>
<evidence type="ECO:0000256" key="1">
    <source>
        <dbReference type="SAM" id="MobiDB-lite"/>
    </source>
</evidence>
<proteinExistence type="predicted"/>
<dbReference type="STRING" id="1089455.MOPEL_073_01000"/>
<dbReference type="Proteomes" id="UP000004367">
    <property type="component" value="Unassembled WGS sequence"/>
</dbReference>
<evidence type="ECO:0000313" key="2">
    <source>
        <dbReference type="EMBL" id="GAB48459.1"/>
    </source>
</evidence>
<name>H5URV1_9MICO</name>
<dbReference type="EMBL" id="BAFE01000052">
    <property type="protein sequence ID" value="GAB48459.1"/>
    <property type="molecule type" value="Genomic_DNA"/>
</dbReference>
<gene>
    <name evidence="2" type="ORF">MOPEL_073_01000</name>
</gene>
<feature type="compositionally biased region" description="Polar residues" evidence="1">
    <location>
        <begin position="27"/>
        <end position="45"/>
    </location>
</feature>
<keyword evidence="3" id="KW-1185">Reference proteome</keyword>
<dbReference type="eggNOG" id="ENOG5033CQZ">
    <property type="taxonomic scope" value="Bacteria"/>
</dbReference>
<dbReference type="Pfam" id="PF12869">
    <property type="entry name" value="tRNA_anti-like"/>
    <property type="match status" value="1"/>
</dbReference>
<accession>H5URV1</accession>
<feature type="region of interest" description="Disordered" evidence="1">
    <location>
        <begin position="15"/>
        <end position="47"/>
    </location>
</feature>
<sequence>MGLLALLLLATLLPRGGGDARKGTGDKSATTTSTKGGDGEATSQEKPIVVTSAKLGSDLRANALKAAETYKGKRVTVTGPVSSIDASGDYFNLQGADEFDLAGVRIDIDDSQKGIVSKFSPRQKVTVTGEVTDVGEVMGYMIKAESIE</sequence>
<dbReference type="InterPro" id="IPR024422">
    <property type="entry name" value="Protein_unknown_function_OB"/>
</dbReference>